<evidence type="ECO:0000313" key="3">
    <source>
        <dbReference type="Proteomes" id="UP000191691"/>
    </source>
</evidence>
<keyword evidence="3" id="KW-1185">Reference proteome</keyword>
<comment type="caution">
    <text evidence="2">The sequence shown here is derived from an EMBL/GenBank/DDBJ whole genome shotgun (WGS) entry which is preliminary data.</text>
</comment>
<evidence type="ECO:0000256" key="1">
    <source>
        <dbReference type="SAM" id="MobiDB-lite"/>
    </source>
</evidence>
<protein>
    <submittedName>
        <fullName evidence="2">Uncharacterized protein</fullName>
    </submittedName>
</protein>
<feature type="region of interest" description="Disordered" evidence="1">
    <location>
        <begin position="126"/>
        <end position="167"/>
    </location>
</feature>
<organism evidence="2 3">
    <name type="scientific">Penicillium nalgiovense</name>
    <dbReference type="NCBI Taxonomy" id="60175"/>
    <lineage>
        <taxon>Eukaryota</taxon>
        <taxon>Fungi</taxon>
        <taxon>Dikarya</taxon>
        <taxon>Ascomycota</taxon>
        <taxon>Pezizomycotina</taxon>
        <taxon>Eurotiomycetes</taxon>
        <taxon>Eurotiomycetidae</taxon>
        <taxon>Eurotiales</taxon>
        <taxon>Aspergillaceae</taxon>
        <taxon>Penicillium</taxon>
    </lineage>
</organism>
<sequence length="167" mass="18611">MLLVFFGSCVQCVRRKIACIPQGDVQHATVPNLSCQSEATSVGDTGLVPFFQALIRINYDTASRSHLELIFRPRCKGVIRASFGHRDSAQQLRAGYEITQPSIITNCDRSGFRRVIADREYIADQSTHEAAAQSSQSTRHRPRRLFTFSDPESSRVSAVQKAAPRTL</sequence>
<gene>
    <name evidence="2" type="ORF">PENNAL_c0007G11569</name>
</gene>
<dbReference type="AlphaFoldDB" id="A0A1V6YZC0"/>
<accession>A0A1V6YZC0</accession>
<proteinExistence type="predicted"/>
<dbReference type="Proteomes" id="UP000191691">
    <property type="component" value="Unassembled WGS sequence"/>
</dbReference>
<name>A0A1V6YZC0_PENNA</name>
<dbReference type="EMBL" id="MOOB01000007">
    <property type="protein sequence ID" value="OQE92542.1"/>
    <property type="molecule type" value="Genomic_DNA"/>
</dbReference>
<reference evidence="3" key="1">
    <citation type="journal article" date="2017" name="Nat. Microbiol.">
        <title>Global analysis of biosynthetic gene clusters reveals vast potential of secondary metabolite production in Penicillium species.</title>
        <authorList>
            <person name="Nielsen J.C."/>
            <person name="Grijseels S."/>
            <person name="Prigent S."/>
            <person name="Ji B."/>
            <person name="Dainat J."/>
            <person name="Nielsen K.F."/>
            <person name="Frisvad J.C."/>
            <person name="Workman M."/>
            <person name="Nielsen J."/>
        </authorList>
    </citation>
    <scope>NUCLEOTIDE SEQUENCE [LARGE SCALE GENOMIC DNA]</scope>
    <source>
        <strain evidence="3">IBT 13039</strain>
    </source>
</reference>
<evidence type="ECO:0000313" key="2">
    <source>
        <dbReference type="EMBL" id="OQE92542.1"/>
    </source>
</evidence>